<keyword evidence="3" id="KW-1185">Reference proteome</keyword>
<evidence type="ECO:0000313" key="2">
    <source>
        <dbReference type="EMBL" id="WWD02521.1"/>
    </source>
</evidence>
<feature type="region of interest" description="Disordered" evidence="1">
    <location>
        <begin position="108"/>
        <end position="205"/>
    </location>
</feature>
<evidence type="ECO:0000256" key="1">
    <source>
        <dbReference type="SAM" id="MobiDB-lite"/>
    </source>
</evidence>
<dbReference type="AlphaFoldDB" id="A0AAX4K7W9"/>
<dbReference type="KEGG" id="ker:91099365"/>
<dbReference type="GeneID" id="91099365"/>
<reference evidence="2 3" key="1">
    <citation type="submission" date="2024-01" db="EMBL/GenBank/DDBJ databases">
        <title>Comparative genomics of Cryptococcus and Kwoniella reveals pathogenesis evolution and contrasting modes of karyotype evolution via chromosome fusion or intercentromeric recombination.</title>
        <authorList>
            <person name="Coelho M.A."/>
            <person name="David-Palma M."/>
            <person name="Shea T."/>
            <person name="Bowers K."/>
            <person name="McGinley-Smith S."/>
            <person name="Mohammad A.W."/>
            <person name="Gnirke A."/>
            <person name="Yurkov A.M."/>
            <person name="Nowrousian M."/>
            <person name="Sun S."/>
            <person name="Cuomo C.A."/>
            <person name="Heitman J."/>
        </authorList>
    </citation>
    <scope>NUCLEOTIDE SEQUENCE [LARGE SCALE GENOMIC DNA]</scope>
    <source>
        <strain evidence="2 3">PYCC6329</strain>
    </source>
</reference>
<proteinExistence type="predicted"/>
<organism evidence="2 3">
    <name type="scientific">Kwoniella europaea PYCC6329</name>
    <dbReference type="NCBI Taxonomy" id="1423913"/>
    <lineage>
        <taxon>Eukaryota</taxon>
        <taxon>Fungi</taxon>
        <taxon>Dikarya</taxon>
        <taxon>Basidiomycota</taxon>
        <taxon>Agaricomycotina</taxon>
        <taxon>Tremellomycetes</taxon>
        <taxon>Tremellales</taxon>
        <taxon>Cryptococcaceae</taxon>
        <taxon>Kwoniella</taxon>
    </lineage>
</organism>
<gene>
    <name evidence="2" type="ORF">V865_000561</name>
</gene>
<accession>A0AAX4K7W9</accession>
<evidence type="ECO:0000313" key="3">
    <source>
        <dbReference type="Proteomes" id="UP001358614"/>
    </source>
</evidence>
<feature type="compositionally biased region" description="Basic residues" evidence="1">
    <location>
        <begin position="129"/>
        <end position="139"/>
    </location>
</feature>
<dbReference type="RefSeq" id="XP_066080488.1">
    <property type="nucleotide sequence ID" value="XM_066224391.1"/>
</dbReference>
<name>A0AAX4K7W9_9TREE</name>
<dbReference type="EMBL" id="CP144089">
    <property type="protein sequence ID" value="WWD02521.1"/>
    <property type="molecule type" value="Genomic_DNA"/>
</dbReference>
<dbReference type="Proteomes" id="UP001358614">
    <property type="component" value="Chromosome 1"/>
</dbReference>
<protein>
    <submittedName>
        <fullName evidence="2">Uncharacterized protein</fullName>
    </submittedName>
</protein>
<sequence>MSPSLCAVPDVLSINRMLRSSFTYSDLLLAINDLVKGQGYRYVTARRPSKSNPVFTIQCDHHGQKTPSYSFKSDCIHQITFNFEHPPFIQPKSFWKIDWDLTSGDPGSRNDNVIDHNHCPKSANSVHKDKGKGKSKRKAKSEDEYETETDSDGWDEEEERCDLRSETEWIPSRSSSLSSTSTPTPNRPDPPSTASTSCSQSSMKT</sequence>
<feature type="compositionally biased region" description="Low complexity" evidence="1">
    <location>
        <begin position="171"/>
        <end position="184"/>
    </location>
</feature>
<feature type="compositionally biased region" description="Low complexity" evidence="1">
    <location>
        <begin position="192"/>
        <end position="205"/>
    </location>
</feature>
<feature type="compositionally biased region" description="Acidic residues" evidence="1">
    <location>
        <begin position="143"/>
        <end position="160"/>
    </location>
</feature>